<evidence type="ECO:0000256" key="3">
    <source>
        <dbReference type="ARBA" id="ARBA00004845"/>
    </source>
</evidence>
<evidence type="ECO:0000256" key="1">
    <source>
        <dbReference type="ARBA" id="ARBA00004496"/>
    </source>
</evidence>
<dbReference type="UniPathway" id="UPA00357">
    <property type="reaction ID" value="UER00474"/>
</dbReference>
<comment type="subcellular location">
    <subcellularLocation>
        <location evidence="1 8">Cytoplasm</location>
    </subcellularLocation>
</comment>
<keyword evidence="8" id="KW-0448">Lipopolysaccharide biosynthesis</keyword>
<dbReference type="GO" id="GO:0005737">
    <property type="term" value="C:cytoplasm"/>
    <property type="evidence" value="ECO:0007669"/>
    <property type="project" value="UniProtKB-SubCell"/>
</dbReference>
<dbReference type="EC" id="2.5.1.55" evidence="8"/>
<dbReference type="SUPFAM" id="SSF51569">
    <property type="entry name" value="Aldolase"/>
    <property type="match status" value="1"/>
</dbReference>
<dbReference type="Gene3D" id="3.20.20.70">
    <property type="entry name" value="Aldolase class I"/>
    <property type="match status" value="1"/>
</dbReference>
<dbReference type="InterPro" id="IPR006269">
    <property type="entry name" value="KDO8P_synthase"/>
</dbReference>
<dbReference type="NCBIfam" id="NF003543">
    <property type="entry name" value="PRK05198.1"/>
    <property type="match status" value="1"/>
</dbReference>
<comment type="pathway">
    <text evidence="3 8">Carbohydrate biosynthesis; 3-deoxy-D-manno-octulosonate biosynthesis; 3-deoxy-D-manno-octulosonate from D-ribulose 5-phosphate: step 2/3.</text>
</comment>
<keyword evidence="5 8" id="KW-0963">Cytoplasm</keyword>
<dbReference type="RefSeq" id="WP_006583138.1">
    <property type="nucleotide sequence ID" value="NZ_CM001377.1"/>
</dbReference>
<dbReference type="EMBL" id="CM001377">
    <property type="protein sequence ID" value="EHM09644.1"/>
    <property type="molecule type" value="Genomic_DNA"/>
</dbReference>
<dbReference type="HAMAP" id="MF_00056">
    <property type="entry name" value="KDO8P_synth"/>
    <property type="match status" value="1"/>
</dbReference>
<dbReference type="AlphaFoldDB" id="H0UQ15"/>
<dbReference type="GO" id="GO:0019294">
    <property type="term" value="P:keto-3-deoxy-D-manno-octulosonic acid biosynthetic process"/>
    <property type="evidence" value="ECO:0007669"/>
    <property type="project" value="UniProtKB-UniRule"/>
</dbReference>
<evidence type="ECO:0000313" key="11">
    <source>
        <dbReference type="Proteomes" id="UP000005730"/>
    </source>
</evidence>
<gene>
    <name evidence="8" type="primary">kdsA</name>
    <name evidence="10" type="ORF">TheveDRAFT_0483</name>
</gene>
<keyword evidence="11" id="KW-1185">Reference proteome</keyword>
<reference evidence="10 11" key="1">
    <citation type="submission" date="2011-10" db="EMBL/GenBank/DDBJ databases">
        <title>The Noncontiguous Finished genome of Thermanaerovibrio velox DSM 12556.</title>
        <authorList>
            <consortium name="US DOE Joint Genome Institute (JGI-PGF)"/>
            <person name="Lucas S."/>
            <person name="Copeland A."/>
            <person name="Lapidus A."/>
            <person name="Glavina del Rio T."/>
            <person name="Dalin E."/>
            <person name="Tice H."/>
            <person name="Bruce D."/>
            <person name="Goodwin L."/>
            <person name="Pitluck S."/>
            <person name="Peters L."/>
            <person name="Mikhailova N."/>
            <person name="Teshima H."/>
            <person name="Kyrpides N."/>
            <person name="Mavromatis K."/>
            <person name="Ivanova N."/>
            <person name="Markowitz V."/>
            <person name="Cheng J.-F."/>
            <person name="Hugenholtz P."/>
            <person name="Woyke T."/>
            <person name="Wu D."/>
            <person name="Spring S."/>
            <person name="Brambilla E.-M."/>
            <person name="Klenk H.-P."/>
            <person name="Eisen J.A."/>
        </authorList>
    </citation>
    <scope>NUCLEOTIDE SEQUENCE [LARGE SCALE GENOMIC DNA]</scope>
    <source>
        <strain evidence="10 11">DSM 12556</strain>
    </source>
</reference>
<evidence type="ECO:0000259" key="9">
    <source>
        <dbReference type="Pfam" id="PF00793"/>
    </source>
</evidence>
<dbReference type="HOGENOM" id="CLU_036666_0_0_0"/>
<accession>H0UQ15</accession>
<dbReference type="eggNOG" id="COG2877">
    <property type="taxonomic scope" value="Bacteria"/>
</dbReference>
<dbReference type="InterPro" id="IPR006218">
    <property type="entry name" value="DAHP1/KDSA"/>
</dbReference>
<dbReference type="PANTHER" id="PTHR21057">
    <property type="entry name" value="PHOSPHO-2-DEHYDRO-3-DEOXYHEPTONATE ALDOLASE"/>
    <property type="match status" value="1"/>
</dbReference>
<evidence type="ECO:0000313" key="10">
    <source>
        <dbReference type="EMBL" id="EHM09644.1"/>
    </source>
</evidence>
<dbReference type="Pfam" id="PF00793">
    <property type="entry name" value="DAHP_synth_1"/>
    <property type="match status" value="1"/>
</dbReference>
<comment type="similarity">
    <text evidence="4 8">Belongs to the KdsA family.</text>
</comment>
<evidence type="ECO:0000256" key="4">
    <source>
        <dbReference type="ARBA" id="ARBA00010499"/>
    </source>
</evidence>
<dbReference type="NCBIfam" id="TIGR01362">
    <property type="entry name" value="KDO8P_synth"/>
    <property type="match status" value="1"/>
</dbReference>
<protein>
    <recommendedName>
        <fullName evidence="8">2-dehydro-3-deoxyphosphooctonate aldolase</fullName>
        <ecNumber evidence="8">2.5.1.55</ecNumber>
    </recommendedName>
    <alternativeName>
        <fullName evidence="8">3-deoxy-D-manno-octulosonic acid 8-phosphate synthase</fullName>
    </alternativeName>
    <alternativeName>
        <fullName evidence="8">KDO-8-phosphate synthase</fullName>
        <shortName evidence="8">KDO 8-P synthase</shortName>
        <shortName evidence="8">KDOPS</shortName>
    </alternativeName>
    <alternativeName>
        <fullName evidence="8">Phospho-2-dehydro-3-deoxyoctonate aldolase</fullName>
    </alternativeName>
</protein>
<dbReference type="GO" id="GO:0008676">
    <property type="term" value="F:3-deoxy-8-phosphooctulonate synthase activity"/>
    <property type="evidence" value="ECO:0007669"/>
    <property type="project" value="UniProtKB-UniRule"/>
</dbReference>
<organism evidence="10 11">
    <name type="scientific">Thermanaerovibrio velox DSM 12556</name>
    <dbReference type="NCBI Taxonomy" id="926567"/>
    <lineage>
        <taxon>Bacteria</taxon>
        <taxon>Thermotogati</taxon>
        <taxon>Synergistota</taxon>
        <taxon>Synergistia</taxon>
        <taxon>Synergistales</taxon>
        <taxon>Synergistaceae</taxon>
        <taxon>Thermanaerovibrio</taxon>
    </lineage>
</organism>
<evidence type="ECO:0000256" key="6">
    <source>
        <dbReference type="ARBA" id="ARBA00022679"/>
    </source>
</evidence>
<feature type="domain" description="DAHP synthetase I/KDSA" evidence="9">
    <location>
        <begin position="11"/>
        <end position="252"/>
    </location>
</feature>
<name>H0UQ15_9BACT</name>
<dbReference type="UniPathway" id="UPA00030"/>
<comment type="catalytic activity">
    <reaction evidence="7 8">
        <text>D-arabinose 5-phosphate + phosphoenolpyruvate + H2O = 3-deoxy-alpha-D-manno-2-octulosonate-8-phosphate + phosphate</text>
        <dbReference type="Rhea" id="RHEA:14053"/>
        <dbReference type="ChEBI" id="CHEBI:15377"/>
        <dbReference type="ChEBI" id="CHEBI:43474"/>
        <dbReference type="ChEBI" id="CHEBI:57693"/>
        <dbReference type="ChEBI" id="CHEBI:58702"/>
        <dbReference type="ChEBI" id="CHEBI:85985"/>
        <dbReference type="EC" id="2.5.1.55"/>
    </reaction>
</comment>
<evidence type="ECO:0000256" key="2">
    <source>
        <dbReference type="ARBA" id="ARBA00004756"/>
    </source>
</evidence>
<proteinExistence type="inferred from homology"/>
<comment type="pathway">
    <text evidence="2">Bacterial outer membrane biogenesis; lipopolysaccharide biosynthesis.</text>
</comment>
<dbReference type="Proteomes" id="UP000005730">
    <property type="component" value="Chromosome"/>
</dbReference>
<keyword evidence="6 8" id="KW-0808">Transferase</keyword>
<evidence type="ECO:0000256" key="8">
    <source>
        <dbReference type="HAMAP-Rule" id="MF_00056"/>
    </source>
</evidence>
<dbReference type="STRING" id="926567.TheveDRAFT_0483"/>
<evidence type="ECO:0000256" key="7">
    <source>
        <dbReference type="ARBA" id="ARBA00049112"/>
    </source>
</evidence>
<dbReference type="InterPro" id="IPR013785">
    <property type="entry name" value="Aldolase_TIM"/>
</dbReference>
<sequence>MIGFEESGVSFGLGRLAVIAGPCALEGLDHALMIAEACKRVCDSLGVGYVFKGSYDKANRTSADSFRGPGMEEGLRILSEVHRRLGVPVLTDVHETWQVKSVAEAVQIVQIPAFLCRQTDLVVAAASSGRVLNVKKAQFLAPEDMGSVVDKCRRAGNDRVMLCERGSVFGYRQLVVDFRSMPIMREMGCPVVFDATHSVQSMGGLGGRSGGDRRFVRPLLRCAASLGVDAFFLEVHQDPDKAPSDGPNMVPLELFGGLMAEVKGIWDRAMESGFASLDWVEMP</sequence>
<evidence type="ECO:0000256" key="5">
    <source>
        <dbReference type="ARBA" id="ARBA00022490"/>
    </source>
</evidence>
<dbReference type="OrthoDB" id="9780456at2"/>